<dbReference type="RefSeq" id="WP_265356969.1">
    <property type="nucleotide sequence ID" value="NZ_JAMQPR010000001.1"/>
</dbReference>
<sequence>MFKSLANFGIDSFWVIDNIDDLFSHQVYYGDSHKIVNEEDLNQEKGIICVSSL</sequence>
<organism evidence="1 2">
    <name type="scientific">Leptospira paudalimensis</name>
    <dbReference type="NCBI Taxonomy" id="2950024"/>
    <lineage>
        <taxon>Bacteria</taxon>
        <taxon>Pseudomonadati</taxon>
        <taxon>Spirochaetota</taxon>
        <taxon>Spirochaetia</taxon>
        <taxon>Leptospirales</taxon>
        <taxon>Leptospiraceae</taxon>
        <taxon>Leptospira</taxon>
    </lineage>
</organism>
<reference evidence="1 2" key="1">
    <citation type="submission" date="2022-06" db="EMBL/GenBank/DDBJ databases">
        <title>Leptospira isolates from biofilms formed at urban environments.</title>
        <authorList>
            <person name="Ribeiro P.S."/>
            <person name="Sousa T."/>
            <person name="Carvalho N."/>
            <person name="Aburjaile F."/>
            <person name="Neves F."/>
            <person name="Oliveira D."/>
            <person name="Blanco L."/>
            <person name="Lima J."/>
            <person name="Costa F."/>
            <person name="Brenig B."/>
            <person name="Soares S."/>
            <person name="Ramos R."/>
            <person name="Goes-Neto A."/>
            <person name="Matiuzzi M."/>
            <person name="Azevedo V."/>
            <person name="Ristow P."/>
        </authorList>
    </citation>
    <scope>NUCLEOTIDE SEQUENCE [LARGE SCALE GENOMIC DNA]</scope>
    <source>
        <strain evidence="1 2">VSF14</strain>
    </source>
</reference>
<accession>A0ABT3M3C0</accession>
<evidence type="ECO:0000313" key="1">
    <source>
        <dbReference type="EMBL" id="MCW7502895.1"/>
    </source>
</evidence>
<protein>
    <submittedName>
        <fullName evidence="1">Uncharacterized protein</fullName>
    </submittedName>
</protein>
<dbReference type="Proteomes" id="UP001208794">
    <property type="component" value="Unassembled WGS sequence"/>
</dbReference>
<gene>
    <name evidence="1" type="ORF">ND855_02070</name>
</gene>
<keyword evidence="2" id="KW-1185">Reference proteome</keyword>
<evidence type="ECO:0000313" key="2">
    <source>
        <dbReference type="Proteomes" id="UP001208794"/>
    </source>
</evidence>
<name>A0ABT3M3C0_9LEPT</name>
<comment type="caution">
    <text evidence="1">The sequence shown here is derived from an EMBL/GenBank/DDBJ whole genome shotgun (WGS) entry which is preliminary data.</text>
</comment>
<proteinExistence type="predicted"/>
<dbReference type="EMBL" id="JAMQPR010000001">
    <property type="protein sequence ID" value="MCW7502895.1"/>
    <property type="molecule type" value="Genomic_DNA"/>
</dbReference>